<dbReference type="InterPro" id="IPR008278">
    <property type="entry name" value="4-PPantetheinyl_Trfase_dom"/>
</dbReference>
<dbReference type="EMBL" id="CP159534">
    <property type="protein sequence ID" value="XCJ73993.1"/>
    <property type="molecule type" value="Genomic_DNA"/>
</dbReference>
<dbReference type="PANTHER" id="PTHR12215">
    <property type="entry name" value="PHOSPHOPANTETHEINE TRANSFERASE"/>
    <property type="match status" value="1"/>
</dbReference>
<dbReference type="GO" id="GO:0019878">
    <property type="term" value="P:lysine biosynthetic process via aminoadipic acid"/>
    <property type="evidence" value="ECO:0007669"/>
    <property type="project" value="TreeGrafter"/>
</dbReference>
<gene>
    <name evidence="4" type="ORF">ABII15_30290</name>
</gene>
<name>A0AAU8IZQ5_9ACTN</name>
<evidence type="ECO:0000313" key="4">
    <source>
        <dbReference type="EMBL" id="XCJ73993.1"/>
    </source>
</evidence>
<dbReference type="AlphaFoldDB" id="A0AAU8IZQ5"/>
<organism evidence="4">
    <name type="scientific">Streptomyces tabacisoli</name>
    <dbReference type="NCBI Taxonomy" id="3156398"/>
    <lineage>
        <taxon>Bacteria</taxon>
        <taxon>Bacillati</taxon>
        <taxon>Actinomycetota</taxon>
        <taxon>Actinomycetes</taxon>
        <taxon>Kitasatosporales</taxon>
        <taxon>Streptomycetaceae</taxon>
        <taxon>Streptomyces</taxon>
    </lineage>
</organism>
<dbReference type="KEGG" id="stac:ABII15_30290"/>
<dbReference type="Pfam" id="PF01648">
    <property type="entry name" value="ACPS"/>
    <property type="match status" value="1"/>
</dbReference>
<evidence type="ECO:0000256" key="1">
    <source>
        <dbReference type="ARBA" id="ARBA00010990"/>
    </source>
</evidence>
<protein>
    <submittedName>
        <fullName evidence="4">4'-phosphopantetheinyl transferase superfamily protein</fullName>
    </submittedName>
</protein>
<dbReference type="RefSeq" id="WP_353945441.1">
    <property type="nucleotide sequence ID" value="NZ_CP159534.1"/>
</dbReference>
<feature type="domain" description="4'-phosphopantetheinyl transferase" evidence="3">
    <location>
        <begin position="121"/>
        <end position="188"/>
    </location>
</feature>
<comment type="similarity">
    <text evidence="1">Belongs to the P-Pant transferase superfamily. Gsp/Sfp/HetI/AcpT family.</text>
</comment>
<evidence type="ECO:0000259" key="3">
    <source>
        <dbReference type="Pfam" id="PF01648"/>
    </source>
</evidence>
<reference evidence="4" key="1">
    <citation type="submission" date="2024-06" db="EMBL/GenBank/DDBJ databases">
        <title>Streptomyces sp. strain HUAS MG91 genome sequences.</title>
        <authorList>
            <person name="Mo P."/>
        </authorList>
    </citation>
    <scope>NUCLEOTIDE SEQUENCE</scope>
    <source>
        <strain evidence="4">HUAS MG91</strain>
    </source>
</reference>
<keyword evidence="2 4" id="KW-0808">Transferase</keyword>
<dbReference type="GO" id="GO:0008897">
    <property type="term" value="F:holo-[acyl-carrier-protein] synthase activity"/>
    <property type="evidence" value="ECO:0007669"/>
    <property type="project" value="InterPro"/>
</dbReference>
<dbReference type="Gene3D" id="3.90.470.20">
    <property type="entry name" value="4'-phosphopantetheinyl transferase domain"/>
    <property type="match status" value="1"/>
</dbReference>
<dbReference type="SUPFAM" id="SSF56214">
    <property type="entry name" value="4'-phosphopantetheinyl transferase"/>
    <property type="match status" value="2"/>
</dbReference>
<evidence type="ECO:0000256" key="2">
    <source>
        <dbReference type="ARBA" id="ARBA00022679"/>
    </source>
</evidence>
<dbReference type="InterPro" id="IPR037143">
    <property type="entry name" value="4-PPantetheinyl_Trfase_dom_sf"/>
</dbReference>
<dbReference type="GO" id="GO:0000287">
    <property type="term" value="F:magnesium ion binding"/>
    <property type="evidence" value="ECO:0007669"/>
    <property type="project" value="InterPro"/>
</dbReference>
<sequence length="223" mass="23197">MDDVRELAPRGRARLWLARTDGRSADGGDAGAGVLDAGELRRAAGFRFARHRVRYVAAHLALRGILGERLGCAPGAVRFVREPCPECGEPHGRPALADPSGPHFSLSHSGDLALIALAPVPVGADVEELPSADATRDLAAVLHPRERAELAALGAPQERRVALGRAWVRKEAYLKGLGTGLARAADLDYVGTLPGAPGAPGGWTVRDVPVPDGYLAAVAVAPG</sequence>
<dbReference type="InterPro" id="IPR050559">
    <property type="entry name" value="P-Pant_transferase_sf"/>
</dbReference>
<dbReference type="PANTHER" id="PTHR12215:SF10">
    <property type="entry name" value="L-AMINOADIPATE-SEMIALDEHYDE DEHYDROGENASE-PHOSPHOPANTETHEINYL TRANSFERASE"/>
    <property type="match status" value="1"/>
</dbReference>
<proteinExistence type="inferred from homology"/>
<accession>A0AAU8IZQ5</accession>
<dbReference type="GO" id="GO:0005829">
    <property type="term" value="C:cytosol"/>
    <property type="evidence" value="ECO:0007669"/>
    <property type="project" value="TreeGrafter"/>
</dbReference>